<dbReference type="AlphaFoldDB" id="A0AB37ZXF8"/>
<sequence>MTEEKLAGLGYVFPERVNVLLVRNKEGEYSLTFTKFRNKKTKLENIKFSDTGAFFFDGSSVTCLGIYDFATFDDFYKEIDRLKAKWTSAKEVPAE</sequence>
<proteinExistence type="predicted"/>
<reference evidence="1 2" key="1">
    <citation type="submission" date="2016-10" db="EMBL/GenBank/DDBJ databases">
        <authorList>
            <person name="Varghese N."/>
            <person name="Submissions S."/>
        </authorList>
    </citation>
    <scope>NUCLEOTIDE SEQUENCE [LARGE SCALE GENOMIC DNA]</scope>
    <source>
        <strain evidence="1 2">DSM 14526</strain>
    </source>
</reference>
<dbReference type="RefSeq" id="WP_086986787.1">
    <property type="nucleotide sequence ID" value="NZ_FJNA01000002.1"/>
</dbReference>
<evidence type="ECO:0000313" key="1">
    <source>
        <dbReference type="EMBL" id="SDZ96132.1"/>
    </source>
</evidence>
<keyword evidence="2" id="KW-1185">Reference proteome</keyword>
<evidence type="ECO:0000313" key="2">
    <source>
        <dbReference type="Proteomes" id="UP000199042"/>
    </source>
</evidence>
<protein>
    <submittedName>
        <fullName evidence="1">Uncharacterized protein</fullName>
    </submittedName>
</protein>
<gene>
    <name evidence="1" type="ORF">SAMN04488525_101730</name>
</gene>
<dbReference type="EMBL" id="FNQH01000001">
    <property type="protein sequence ID" value="SDZ96132.1"/>
    <property type="molecule type" value="Genomic_DNA"/>
</dbReference>
<organism evidence="1 2">
    <name type="scientific">Trichococcus collinsii</name>
    <dbReference type="NCBI Taxonomy" id="157076"/>
    <lineage>
        <taxon>Bacteria</taxon>
        <taxon>Bacillati</taxon>
        <taxon>Bacillota</taxon>
        <taxon>Bacilli</taxon>
        <taxon>Lactobacillales</taxon>
        <taxon>Carnobacteriaceae</taxon>
        <taxon>Trichococcus</taxon>
    </lineage>
</organism>
<accession>A0AB37ZXF8</accession>
<comment type="caution">
    <text evidence="1">The sequence shown here is derived from an EMBL/GenBank/DDBJ whole genome shotgun (WGS) entry which is preliminary data.</text>
</comment>
<name>A0AB37ZXF8_9LACT</name>
<dbReference type="Proteomes" id="UP000199042">
    <property type="component" value="Unassembled WGS sequence"/>
</dbReference>